<reference evidence="2 3" key="1">
    <citation type="submission" date="2019-08" db="EMBL/GenBank/DDBJ databases">
        <title>Genomes of Antarctic Bizionia species.</title>
        <authorList>
            <person name="Bowman J.P."/>
        </authorList>
    </citation>
    <scope>NUCLEOTIDE SEQUENCE [LARGE SCALE GENOMIC DNA]</scope>
    <source>
        <strain evidence="2 3">IC164</strain>
    </source>
</reference>
<evidence type="ECO:0000256" key="1">
    <source>
        <dbReference type="SAM" id="Phobius"/>
    </source>
</evidence>
<keyword evidence="1" id="KW-0472">Membrane</keyword>
<protein>
    <submittedName>
        <fullName evidence="2">Uncharacterized protein</fullName>
    </submittedName>
</protein>
<feature type="transmembrane region" description="Helical" evidence="1">
    <location>
        <begin position="39"/>
        <end position="60"/>
    </location>
</feature>
<sequence length="155" mass="18107">MKNIKFLIAKHYFFGLIFLFVFYAVIGEIPSWYTIERDWIEWITTIVSVPIIGILAIKYLTKYVGKEKQKYYGVSFFALFASWILILYFKALVIGIINSFEFERIRILESLAGYSIYQLWIYGTFGIIHGIVGGYFLSTELKNNEEKTAHNRVDG</sequence>
<feature type="transmembrane region" description="Helical" evidence="1">
    <location>
        <begin position="72"/>
        <end position="97"/>
    </location>
</feature>
<feature type="transmembrane region" description="Helical" evidence="1">
    <location>
        <begin position="12"/>
        <end position="33"/>
    </location>
</feature>
<evidence type="ECO:0000313" key="3">
    <source>
        <dbReference type="Proteomes" id="UP000323621"/>
    </source>
</evidence>
<dbReference type="Proteomes" id="UP000323621">
    <property type="component" value="Unassembled WGS sequence"/>
</dbReference>
<keyword evidence="3" id="KW-1185">Reference proteome</keyword>
<feature type="transmembrane region" description="Helical" evidence="1">
    <location>
        <begin position="117"/>
        <end position="137"/>
    </location>
</feature>
<keyword evidence="1" id="KW-0812">Transmembrane</keyword>
<evidence type="ECO:0000313" key="2">
    <source>
        <dbReference type="EMBL" id="TYC07287.1"/>
    </source>
</evidence>
<gene>
    <name evidence="2" type="ORF">ES677_15165</name>
</gene>
<accession>A0ABY3M6R3</accession>
<dbReference type="RefSeq" id="WP_148381734.1">
    <property type="nucleotide sequence ID" value="NZ_VSKN01000088.1"/>
</dbReference>
<dbReference type="EMBL" id="VSKN01000088">
    <property type="protein sequence ID" value="TYC07287.1"/>
    <property type="molecule type" value="Genomic_DNA"/>
</dbReference>
<name>A0ABY3M6R3_9FLAO</name>
<keyword evidence="1" id="KW-1133">Transmembrane helix</keyword>
<proteinExistence type="predicted"/>
<organism evidence="2 3">
    <name type="scientific">Bizionia gelidisalsuginis</name>
    <dbReference type="NCBI Taxonomy" id="291188"/>
    <lineage>
        <taxon>Bacteria</taxon>
        <taxon>Pseudomonadati</taxon>
        <taxon>Bacteroidota</taxon>
        <taxon>Flavobacteriia</taxon>
        <taxon>Flavobacteriales</taxon>
        <taxon>Flavobacteriaceae</taxon>
        <taxon>Bizionia</taxon>
    </lineage>
</organism>
<comment type="caution">
    <text evidence="2">The sequence shown here is derived from an EMBL/GenBank/DDBJ whole genome shotgun (WGS) entry which is preliminary data.</text>
</comment>